<feature type="region of interest" description="Disordered" evidence="1">
    <location>
        <begin position="336"/>
        <end position="355"/>
    </location>
</feature>
<dbReference type="EMBL" id="BAAARV010000016">
    <property type="protein sequence ID" value="GAA2337539.1"/>
    <property type="molecule type" value="Genomic_DNA"/>
</dbReference>
<organism evidence="2 3">
    <name type="scientific">Dactylosporangium salmoneum</name>
    <dbReference type="NCBI Taxonomy" id="53361"/>
    <lineage>
        <taxon>Bacteria</taxon>
        <taxon>Bacillati</taxon>
        <taxon>Actinomycetota</taxon>
        <taxon>Actinomycetes</taxon>
        <taxon>Micromonosporales</taxon>
        <taxon>Micromonosporaceae</taxon>
        <taxon>Dactylosporangium</taxon>
    </lineage>
</organism>
<protein>
    <recommendedName>
        <fullName evidence="4">Secreted protein</fullName>
    </recommendedName>
</protein>
<gene>
    <name evidence="2" type="ORF">GCM10010170_018680</name>
</gene>
<feature type="compositionally biased region" description="Pro residues" evidence="1">
    <location>
        <begin position="344"/>
        <end position="355"/>
    </location>
</feature>
<evidence type="ECO:0000256" key="1">
    <source>
        <dbReference type="SAM" id="MobiDB-lite"/>
    </source>
</evidence>
<dbReference type="Proteomes" id="UP001501444">
    <property type="component" value="Unassembled WGS sequence"/>
</dbReference>
<accession>A0ABP5SS82</accession>
<keyword evidence="3" id="KW-1185">Reference proteome</keyword>
<sequence length="785" mass="81990">MRIAPGWLELHGLLEAGRADEVVAWLRPLDEEHRAALALDLAAVPGRAPLWPTREHSTAYAAAAVGCAPTPAKAATLIDRHGWPGGDPDPGPAVAAGEHRALPWMPELARRLAARLPRVTPARGWALPAGLLRATGTPPPADARFLDGWIAHVRAETLPADPFTPTLLPLAFDRDAAASAHHFLPAVAECLRAGAIDHAPVLERCLANLLDDGQRPGVHQAFARLLDDLAPNPAAWLRLLRDGHGPAATRAQAALRATAGPVERAALLDASRVVLARPEKGLVRAQLAWLDRLARTAAPAERAALLEVVGVAAVHHDVTLQDEARAILARHGATPPAVVATTPSQPPPPWPSPAPRTMPEPIGSPNELAEEVVALDGGRGWDAVALERIAAALVRLRATDPEGLAAALSPVTGRLRGEIGAARHAQPPVREVGLLLGTALRVAAGECPDRTDALATLRFAPAAFAAENPYVKLHAVVALRLAELAVRLDTEPVPELLATPTRADGALDPAALEERLARLHRAGRRPWPHDLAQARYRAPAAAEATVRVHRLPSPPWRYYAEVSPSPGAPDPYGLTSVTPSPPPARDVHGAYWAALWPSVLPGRREVVAAYLLPAIAGATDRGFDADPRLLPLLAEVTGDAGPATATAVAYGLLCPNPVRQAAAVDALLLLPAAAAEAGARVARLAEAGVAPLSRVVPLLADVSAADPGVAWPLARGIVTTLLPADAPAPHPPRGLADVLTAAAAVVSTRPPGTVLPGLDRLAAGPGSTRLHVEARRLRDALQQAS</sequence>
<comment type="caution">
    <text evidence="2">The sequence shown here is derived from an EMBL/GenBank/DDBJ whole genome shotgun (WGS) entry which is preliminary data.</text>
</comment>
<evidence type="ECO:0000313" key="3">
    <source>
        <dbReference type="Proteomes" id="UP001501444"/>
    </source>
</evidence>
<proteinExistence type="predicted"/>
<evidence type="ECO:0000313" key="2">
    <source>
        <dbReference type="EMBL" id="GAA2337539.1"/>
    </source>
</evidence>
<name>A0ABP5SS82_9ACTN</name>
<evidence type="ECO:0008006" key="4">
    <source>
        <dbReference type="Google" id="ProtNLM"/>
    </source>
</evidence>
<reference evidence="3" key="1">
    <citation type="journal article" date="2019" name="Int. J. Syst. Evol. Microbiol.">
        <title>The Global Catalogue of Microorganisms (GCM) 10K type strain sequencing project: providing services to taxonomists for standard genome sequencing and annotation.</title>
        <authorList>
            <consortium name="The Broad Institute Genomics Platform"/>
            <consortium name="The Broad Institute Genome Sequencing Center for Infectious Disease"/>
            <person name="Wu L."/>
            <person name="Ma J."/>
        </authorList>
    </citation>
    <scope>NUCLEOTIDE SEQUENCE [LARGE SCALE GENOMIC DNA]</scope>
    <source>
        <strain evidence="3">JCM 3272</strain>
    </source>
</reference>
<dbReference type="RefSeq" id="WP_344611868.1">
    <property type="nucleotide sequence ID" value="NZ_BAAARV010000016.1"/>
</dbReference>